<comment type="PTM">
    <text evidence="4">Methylated by PrmC. Methylation increases the termination efficiency of RF2.</text>
</comment>
<keyword evidence="2 4" id="KW-0488">Methylation</keyword>
<organism evidence="7 8">
    <name type="scientific">Candidatus Portnoybacteria bacterium CG11_big_fil_rev_8_21_14_0_20_44_10</name>
    <dbReference type="NCBI Taxonomy" id="1974818"/>
    <lineage>
        <taxon>Bacteria</taxon>
        <taxon>Candidatus Portnoyibacteriota</taxon>
    </lineage>
</organism>
<comment type="similarity">
    <text evidence="1 4">Belongs to the prokaryotic/mitochondrial release factor family.</text>
</comment>
<keyword evidence="4" id="KW-0963">Cytoplasm</keyword>
<feature type="domain" description="Prokaryotic-type class I peptide chain release factors" evidence="6">
    <location>
        <begin position="254"/>
        <end position="270"/>
    </location>
</feature>
<proteinExistence type="inferred from homology"/>
<dbReference type="Pfam" id="PF00472">
    <property type="entry name" value="RF-1"/>
    <property type="match status" value="1"/>
</dbReference>
<protein>
    <recommendedName>
        <fullName evidence="4 5">Peptide chain release factor 2</fullName>
        <shortName evidence="4">RF-2</shortName>
    </recommendedName>
</protein>
<sequence length="376" mass="43362">MTRSNQQQKELPCGGLERSLKELHERILATRDVFDLAGKKHKIIELEILSAEPDFWKNQDRAREIGQELADFKEEVELWDNMEKETVELIEIVKILKPEEDEELLVETEEKRQTLKRKFEKEELKIFLSGSYDRRNAYLTIYSGAGGTEAQDWAEMLLRMYLRYAEKKGWRAKVLEVSVGQEAGIKQAVFEVNGRYAYGYLKKESGVHRLVRLSPFNANNLRHTSFALVEVLPEIEQAQEGKINPSDLRVDTYRASGPGGQYVNKTESAVRLTHIPTGLTVTCQSERLQGENRAKAMKVLMNKLYQYELAKTEEEKNKLKGAHTAVAWGNQIRSYVLHPYKMVKDLRTNIESSQPEKILDGELDEFVEAELRLNNI</sequence>
<dbReference type="InterPro" id="IPR000352">
    <property type="entry name" value="Pep_chain_release_fac_I"/>
</dbReference>
<evidence type="ECO:0000256" key="4">
    <source>
        <dbReference type="HAMAP-Rule" id="MF_00094"/>
    </source>
</evidence>
<evidence type="ECO:0000256" key="2">
    <source>
        <dbReference type="ARBA" id="ARBA00022481"/>
    </source>
</evidence>
<dbReference type="GO" id="GO:0016149">
    <property type="term" value="F:translation release factor activity, codon specific"/>
    <property type="evidence" value="ECO:0007669"/>
    <property type="project" value="UniProtKB-UniRule"/>
</dbReference>
<dbReference type="NCBIfam" id="TIGR00020">
    <property type="entry name" value="prfB"/>
    <property type="match status" value="1"/>
</dbReference>
<dbReference type="Gene3D" id="1.20.58.410">
    <property type="entry name" value="Release factor"/>
    <property type="match status" value="1"/>
</dbReference>
<dbReference type="Proteomes" id="UP000231550">
    <property type="component" value="Unassembled WGS sequence"/>
</dbReference>
<evidence type="ECO:0000256" key="3">
    <source>
        <dbReference type="ARBA" id="ARBA00022917"/>
    </source>
</evidence>
<evidence type="ECO:0000313" key="8">
    <source>
        <dbReference type="Proteomes" id="UP000231550"/>
    </source>
</evidence>
<evidence type="ECO:0000256" key="5">
    <source>
        <dbReference type="NCBIfam" id="TIGR00020"/>
    </source>
</evidence>
<dbReference type="FunFam" id="3.30.160.20:FF:000004">
    <property type="entry name" value="Peptide chain release factor 1"/>
    <property type="match status" value="1"/>
</dbReference>
<dbReference type="SMART" id="SM00937">
    <property type="entry name" value="PCRF"/>
    <property type="match status" value="1"/>
</dbReference>
<dbReference type="AlphaFoldDB" id="A0A2H0KQ93"/>
<dbReference type="InterPro" id="IPR004374">
    <property type="entry name" value="PrfB"/>
</dbReference>
<evidence type="ECO:0000259" key="6">
    <source>
        <dbReference type="PROSITE" id="PS00745"/>
    </source>
</evidence>
<accession>A0A2H0KQ93</accession>
<dbReference type="Pfam" id="PF03462">
    <property type="entry name" value="PCRF"/>
    <property type="match status" value="1"/>
</dbReference>
<dbReference type="PANTHER" id="PTHR43116:SF3">
    <property type="entry name" value="CLASS I PEPTIDE CHAIN RELEASE FACTOR"/>
    <property type="match status" value="1"/>
</dbReference>
<comment type="caution">
    <text evidence="7">The sequence shown here is derived from an EMBL/GenBank/DDBJ whole genome shotgun (WGS) entry which is preliminary data.</text>
</comment>
<dbReference type="PROSITE" id="PS00745">
    <property type="entry name" value="RF_PROK_I"/>
    <property type="match status" value="1"/>
</dbReference>
<dbReference type="Gene3D" id="3.30.70.1660">
    <property type="match status" value="1"/>
</dbReference>
<dbReference type="GO" id="GO:0005737">
    <property type="term" value="C:cytoplasm"/>
    <property type="evidence" value="ECO:0007669"/>
    <property type="project" value="UniProtKB-SubCell"/>
</dbReference>
<gene>
    <name evidence="4" type="primary">prfB</name>
    <name evidence="7" type="ORF">COV85_02850</name>
</gene>
<comment type="function">
    <text evidence="4">Peptide chain release factor 2 directs the termination of translation in response to the peptide chain termination codons UGA and UAA.</text>
</comment>
<reference evidence="7 8" key="1">
    <citation type="submission" date="2017-09" db="EMBL/GenBank/DDBJ databases">
        <title>Depth-based differentiation of microbial function through sediment-hosted aquifers and enrichment of novel symbionts in the deep terrestrial subsurface.</title>
        <authorList>
            <person name="Probst A.J."/>
            <person name="Ladd B."/>
            <person name="Jarett J.K."/>
            <person name="Geller-Mcgrath D.E."/>
            <person name="Sieber C.M."/>
            <person name="Emerson J.B."/>
            <person name="Anantharaman K."/>
            <person name="Thomas B.C."/>
            <person name="Malmstrom R."/>
            <person name="Stieglmeier M."/>
            <person name="Klingl A."/>
            <person name="Woyke T."/>
            <person name="Ryan C.M."/>
            <person name="Banfield J.F."/>
        </authorList>
    </citation>
    <scope>NUCLEOTIDE SEQUENCE [LARGE SCALE GENOMIC DNA]</scope>
    <source>
        <strain evidence="7">CG11_big_fil_rev_8_21_14_0_20_44_10</strain>
    </source>
</reference>
<feature type="modified residue" description="N5-methylglutamine" evidence="4">
    <location>
        <position position="261"/>
    </location>
</feature>
<dbReference type="InterPro" id="IPR045853">
    <property type="entry name" value="Pep_chain_release_fac_I_sf"/>
</dbReference>
<dbReference type="EMBL" id="PCVN01000073">
    <property type="protein sequence ID" value="PIQ74312.1"/>
    <property type="molecule type" value="Genomic_DNA"/>
</dbReference>
<dbReference type="PANTHER" id="PTHR43116">
    <property type="entry name" value="PEPTIDE CHAIN RELEASE FACTOR 2"/>
    <property type="match status" value="1"/>
</dbReference>
<dbReference type="HAMAP" id="MF_00094">
    <property type="entry name" value="Rel_fac_2"/>
    <property type="match status" value="1"/>
</dbReference>
<comment type="subcellular location">
    <subcellularLocation>
        <location evidence="4">Cytoplasm</location>
    </subcellularLocation>
</comment>
<dbReference type="InterPro" id="IPR005139">
    <property type="entry name" value="PCRF"/>
</dbReference>
<keyword evidence="3 4" id="KW-0648">Protein biosynthesis</keyword>
<evidence type="ECO:0000256" key="1">
    <source>
        <dbReference type="ARBA" id="ARBA00010835"/>
    </source>
</evidence>
<dbReference type="SUPFAM" id="SSF75620">
    <property type="entry name" value="Release factor"/>
    <property type="match status" value="1"/>
</dbReference>
<name>A0A2H0KQ93_9BACT</name>
<evidence type="ECO:0000313" key="7">
    <source>
        <dbReference type="EMBL" id="PIQ74312.1"/>
    </source>
</evidence>
<dbReference type="Gene3D" id="3.30.160.20">
    <property type="match status" value="1"/>
</dbReference>